<keyword evidence="5 8" id="KW-0812">Transmembrane</keyword>
<protein>
    <submittedName>
        <fullName evidence="10">Amino acid ABC transporter permease</fullName>
    </submittedName>
</protein>
<comment type="subcellular location">
    <subcellularLocation>
        <location evidence="1">Cell inner membrane</location>
        <topology evidence="1">Multi-pass membrane protein</topology>
    </subcellularLocation>
    <subcellularLocation>
        <location evidence="8">Cell membrane</location>
        <topology evidence="8">Multi-pass membrane protein</topology>
    </subcellularLocation>
</comment>
<dbReference type="EMBL" id="JAEMUK010000002">
    <property type="protein sequence ID" value="MBJ7542080.1"/>
    <property type="molecule type" value="Genomic_DNA"/>
</dbReference>
<dbReference type="GO" id="GO:0022857">
    <property type="term" value="F:transmembrane transporter activity"/>
    <property type="evidence" value="ECO:0007669"/>
    <property type="project" value="InterPro"/>
</dbReference>
<evidence type="ECO:0000256" key="8">
    <source>
        <dbReference type="RuleBase" id="RU363032"/>
    </source>
</evidence>
<accession>A0A8I1KFU7</accession>
<evidence type="ECO:0000256" key="5">
    <source>
        <dbReference type="ARBA" id="ARBA00022692"/>
    </source>
</evidence>
<keyword evidence="4" id="KW-1003">Cell membrane</keyword>
<feature type="transmembrane region" description="Helical" evidence="8">
    <location>
        <begin position="109"/>
        <end position="132"/>
    </location>
</feature>
<dbReference type="PROSITE" id="PS50928">
    <property type="entry name" value="ABC_TM1"/>
    <property type="match status" value="1"/>
</dbReference>
<dbReference type="Gene3D" id="1.10.3720.10">
    <property type="entry name" value="MetI-like"/>
    <property type="match status" value="1"/>
</dbReference>
<dbReference type="Pfam" id="PF00528">
    <property type="entry name" value="BPD_transp_1"/>
    <property type="match status" value="1"/>
</dbReference>
<dbReference type="GO" id="GO:0006865">
    <property type="term" value="P:amino acid transport"/>
    <property type="evidence" value="ECO:0007669"/>
    <property type="project" value="TreeGrafter"/>
</dbReference>
<name>A0A8I1KFU7_9HYPH</name>
<dbReference type="RefSeq" id="WP_037234846.1">
    <property type="nucleotide sequence ID" value="NZ_JAEMUK010000002.1"/>
</dbReference>
<dbReference type="InterPro" id="IPR043429">
    <property type="entry name" value="ArtM/GltK/GlnP/TcyL/YhdX-like"/>
</dbReference>
<dbReference type="PANTHER" id="PTHR30614">
    <property type="entry name" value="MEMBRANE COMPONENT OF AMINO ACID ABC TRANSPORTER"/>
    <property type="match status" value="1"/>
</dbReference>
<feature type="transmembrane region" description="Helical" evidence="8">
    <location>
        <begin position="207"/>
        <end position="228"/>
    </location>
</feature>
<sequence length="244" mass="26940">MDKIVDWFSIFWQESAEGTGTYAYTLLLGLQLTLEISVIAAVVAFVMGSIVGVCRTLPSPLVRRLSGAYVEFFRNIPLLVQLFLWYFVLPELLPRDIGMWLKQVPHSNFYTAAFGLGLFTSSRVAVQLSAAITSMPRGQKMAATALGLTTRQSYTNVLLPMAYRIVFPPLTSELLNLIKNSSVALTIGVAELTQSARNMDSYTFQTFQAFTAATLIYLVLNITITAVMRRIEHGVAVPGMLVAK</sequence>
<evidence type="ECO:0000313" key="11">
    <source>
        <dbReference type="Proteomes" id="UP000623250"/>
    </source>
</evidence>
<dbReference type="CDD" id="cd06261">
    <property type="entry name" value="TM_PBP2"/>
    <property type="match status" value="1"/>
</dbReference>
<organism evidence="10 11">
    <name type="scientific">Rhodomicrobium udaipurense</name>
    <dbReference type="NCBI Taxonomy" id="1202716"/>
    <lineage>
        <taxon>Bacteria</taxon>
        <taxon>Pseudomonadati</taxon>
        <taxon>Pseudomonadota</taxon>
        <taxon>Alphaproteobacteria</taxon>
        <taxon>Hyphomicrobiales</taxon>
        <taxon>Hyphomicrobiaceae</taxon>
        <taxon>Rhodomicrobium</taxon>
    </lineage>
</organism>
<dbReference type="InterPro" id="IPR010065">
    <property type="entry name" value="AA_ABC_transptr_permease_3TM"/>
</dbReference>
<feature type="domain" description="ABC transmembrane type-1" evidence="9">
    <location>
        <begin position="30"/>
        <end position="228"/>
    </location>
</feature>
<evidence type="ECO:0000313" key="10">
    <source>
        <dbReference type="EMBL" id="MBJ7542080.1"/>
    </source>
</evidence>
<keyword evidence="3 8" id="KW-0813">Transport</keyword>
<evidence type="ECO:0000256" key="7">
    <source>
        <dbReference type="ARBA" id="ARBA00023136"/>
    </source>
</evidence>
<gene>
    <name evidence="10" type="ORF">JDN41_00730</name>
</gene>
<dbReference type="NCBIfam" id="TIGR01726">
    <property type="entry name" value="HEQRo_perm_3TM"/>
    <property type="match status" value="1"/>
</dbReference>
<dbReference type="AlphaFoldDB" id="A0A8I1KFU7"/>
<proteinExistence type="inferred from homology"/>
<dbReference type="InterPro" id="IPR035906">
    <property type="entry name" value="MetI-like_sf"/>
</dbReference>
<keyword evidence="7 8" id="KW-0472">Membrane</keyword>
<reference evidence="10 11" key="1">
    <citation type="submission" date="2020-12" db="EMBL/GenBank/DDBJ databases">
        <title>Revised draft genomes of Rhodomicrobium vannielii ATCC 17100 and Rhodomicrobium udaipurense JA643.</title>
        <authorList>
            <person name="Conners E.M."/>
            <person name="Davenport E.J."/>
            <person name="Bose A."/>
        </authorList>
    </citation>
    <scope>NUCLEOTIDE SEQUENCE [LARGE SCALE GENOMIC DNA]</scope>
    <source>
        <strain evidence="10 11">JA643</strain>
    </source>
</reference>
<keyword evidence="11" id="KW-1185">Reference proteome</keyword>
<dbReference type="GO" id="GO:0043190">
    <property type="term" value="C:ATP-binding cassette (ABC) transporter complex"/>
    <property type="evidence" value="ECO:0007669"/>
    <property type="project" value="InterPro"/>
</dbReference>
<evidence type="ECO:0000256" key="2">
    <source>
        <dbReference type="ARBA" id="ARBA00010072"/>
    </source>
</evidence>
<dbReference type="PANTHER" id="PTHR30614:SF42">
    <property type="entry name" value="GLUTAMATE_ASPARTATE IMPORT PERMEASE PROTEIN GLTJ"/>
    <property type="match status" value="1"/>
</dbReference>
<keyword evidence="6 8" id="KW-1133">Transmembrane helix</keyword>
<dbReference type="InterPro" id="IPR000515">
    <property type="entry name" value="MetI-like"/>
</dbReference>
<evidence type="ECO:0000256" key="4">
    <source>
        <dbReference type="ARBA" id="ARBA00022475"/>
    </source>
</evidence>
<dbReference type="SUPFAM" id="SSF161098">
    <property type="entry name" value="MetI-like"/>
    <property type="match status" value="1"/>
</dbReference>
<evidence type="ECO:0000259" key="9">
    <source>
        <dbReference type="PROSITE" id="PS50928"/>
    </source>
</evidence>
<feature type="transmembrane region" description="Helical" evidence="8">
    <location>
        <begin position="69"/>
        <end position="89"/>
    </location>
</feature>
<dbReference type="Proteomes" id="UP000623250">
    <property type="component" value="Unassembled WGS sequence"/>
</dbReference>
<feature type="transmembrane region" description="Helical" evidence="8">
    <location>
        <begin position="36"/>
        <end position="57"/>
    </location>
</feature>
<evidence type="ECO:0000256" key="6">
    <source>
        <dbReference type="ARBA" id="ARBA00022989"/>
    </source>
</evidence>
<evidence type="ECO:0000256" key="3">
    <source>
        <dbReference type="ARBA" id="ARBA00022448"/>
    </source>
</evidence>
<comment type="caution">
    <text evidence="10">The sequence shown here is derived from an EMBL/GenBank/DDBJ whole genome shotgun (WGS) entry which is preliminary data.</text>
</comment>
<evidence type="ECO:0000256" key="1">
    <source>
        <dbReference type="ARBA" id="ARBA00004429"/>
    </source>
</evidence>
<comment type="similarity">
    <text evidence="2">Belongs to the binding-protein-dependent transport system permease family. HisMQ subfamily.</text>
</comment>